<gene>
    <name evidence="1" type="ORF">SAMN04488021_11415</name>
</gene>
<dbReference type="Proteomes" id="UP000183635">
    <property type="component" value="Unassembled WGS sequence"/>
</dbReference>
<protein>
    <submittedName>
        <fullName evidence="1">Uncharacterized protein</fullName>
    </submittedName>
</protein>
<dbReference type="AlphaFoldDB" id="A0A1I3ACZ0"/>
<organism evidence="1 2">
    <name type="scientific">Paracoccus aminovorans</name>
    <dbReference type="NCBI Taxonomy" id="34004"/>
    <lineage>
        <taxon>Bacteria</taxon>
        <taxon>Pseudomonadati</taxon>
        <taxon>Pseudomonadota</taxon>
        <taxon>Alphaproteobacteria</taxon>
        <taxon>Rhodobacterales</taxon>
        <taxon>Paracoccaceae</taxon>
        <taxon>Paracoccus</taxon>
    </lineage>
</organism>
<accession>A0A1I3ACZ0</accession>
<dbReference type="RefSeq" id="WP_074967561.1">
    <property type="nucleotide sequence ID" value="NZ_CBCRYP010000012.1"/>
</dbReference>
<keyword evidence="2" id="KW-1185">Reference proteome</keyword>
<sequence length="66" mass="6854">MAEIPNELIGQLQAALSALAEAPKDVSDPISEHVGREASMALDDLLAASYQIVEAADPLLDILPAA</sequence>
<name>A0A1I3ACZ0_9RHOB</name>
<proteinExistence type="predicted"/>
<reference evidence="1 2" key="1">
    <citation type="submission" date="2016-10" db="EMBL/GenBank/DDBJ databases">
        <authorList>
            <person name="de Groot N.N."/>
        </authorList>
    </citation>
    <scope>NUCLEOTIDE SEQUENCE [LARGE SCALE GENOMIC DNA]</scope>
    <source>
        <strain evidence="1 2">DSM 8537</strain>
    </source>
</reference>
<evidence type="ECO:0000313" key="2">
    <source>
        <dbReference type="Proteomes" id="UP000183635"/>
    </source>
</evidence>
<dbReference type="EMBL" id="FOPU01000014">
    <property type="protein sequence ID" value="SFH47676.1"/>
    <property type="molecule type" value="Genomic_DNA"/>
</dbReference>
<evidence type="ECO:0000313" key="1">
    <source>
        <dbReference type="EMBL" id="SFH47676.1"/>
    </source>
</evidence>